<name>A0A645FV32_9ZZZZ</name>
<evidence type="ECO:0000313" key="2">
    <source>
        <dbReference type="EMBL" id="MPN17540.1"/>
    </source>
</evidence>
<dbReference type="EMBL" id="VSSQ01064699">
    <property type="protein sequence ID" value="MPN17540.1"/>
    <property type="molecule type" value="Genomic_DNA"/>
</dbReference>
<evidence type="ECO:0000256" key="1">
    <source>
        <dbReference type="SAM" id="MobiDB-lite"/>
    </source>
</evidence>
<feature type="compositionally biased region" description="Basic and acidic residues" evidence="1">
    <location>
        <begin position="1"/>
        <end position="24"/>
    </location>
</feature>
<sequence length="132" mass="14681">MLKERHGNEEPTAKDVRAVKREAIDSGQIQTKATPAKSPKAGLGKIVPMPNPAEGVGGNVGFVTPREFHKKIPDLPSLKELGETIITLKNIDWDDSRKKERQVLLSLLTKWLPLYVQWEQAVLFGNSDQEVA</sequence>
<protein>
    <submittedName>
        <fullName evidence="2">Uncharacterized protein</fullName>
    </submittedName>
</protein>
<dbReference type="AlphaFoldDB" id="A0A645FV32"/>
<feature type="region of interest" description="Disordered" evidence="1">
    <location>
        <begin position="1"/>
        <end position="52"/>
    </location>
</feature>
<accession>A0A645FV32</accession>
<gene>
    <name evidence="2" type="ORF">SDC9_164894</name>
</gene>
<comment type="caution">
    <text evidence="2">The sequence shown here is derived from an EMBL/GenBank/DDBJ whole genome shotgun (WGS) entry which is preliminary data.</text>
</comment>
<reference evidence="2" key="1">
    <citation type="submission" date="2019-08" db="EMBL/GenBank/DDBJ databases">
        <authorList>
            <person name="Kucharzyk K."/>
            <person name="Murdoch R.W."/>
            <person name="Higgins S."/>
            <person name="Loffler F."/>
        </authorList>
    </citation>
    <scope>NUCLEOTIDE SEQUENCE</scope>
</reference>
<proteinExistence type="predicted"/>
<organism evidence="2">
    <name type="scientific">bioreactor metagenome</name>
    <dbReference type="NCBI Taxonomy" id="1076179"/>
    <lineage>
        <taxon>unclassified sequences</taxon>
        <taxon>metagenomes</taxon>
        <taxon>ecological metagenomes</taxon>
    </lineage>
</organism>